<accession>A0AAV5A582</accession>
<dbReference type="EMBL" id="BPWL01000003">
    <property type="protein sequence ID" value="GJJ08628.1"/>
    <property type="molecule type" value="Genomic_DNA"/>
</dbReference>
<protein>
    <submittedName>
        <fullName evidence="2">Uncharacterized protein</fullName>
    </submittedName>
</protein>
<reference evidence="2" key="1">
    <citation type="submission" date="2021-10" db="EMBL/GenBank/DDBJ databases">
        <title>De novo Genome Assembly of Clathrus columnatus (Basidiomycota, Fungi) Using Illumina and Nanopore Sequence Data.</title>
        <authorList>
            <person name="Ogiso-Tanaka E."/>
            <person name="Itagaki H."/>
            <person name="Hosoya T."/>
            <person name="Hosaka K."/>
        </authorList>
    </citation>
    <scope>NUCLEOTIDE SEQUENCE</scope>
    <source>
        <strain evidence="2">MO-923</strain>
    </source>
</reference>
<dbReference type="AlphaFoldDB" id="A0AAV5A582"/>
<name>A0AAV5A582_9AGAM</name>
<dbReference type="Proteomes" id="UP001050691">
    <property type="component" value="Unassembled WGS sequence"/>
</dbReference>
<sequence>METIQEPTQKLQLKSIHTCTSTRTAQPDADAFQTNPEEANPVATENEASGVDRNHDLYPPQASVNINGEIANPTARNNGLVRRRSTVKAIKEEGRAASEFLKAKMRELHCLQEINGQLEKDENSALSGHRAAMKVEHSLGLALLASKARHESALIDLSSKESRLNTCRERSLQQSEILKQKQEEVEELKQRKVAEDRERRQRISQEKKRHDS</sequence>
<evidence type="ECO:0000256" key="1">
    <source>
        <dbReference type="SAM" id="MobiDB-lite"/>
    </source>
</evidence>
<comment type="caution">
    <text evidence="2">The sequence shown here is derived from an EMBL/GenBank/DDBJ whole genome shotgun (WGS) entry which is preliminary data.</text>
</comment>
<organism evidence="2 3">
    <name type="scientific">Clathrus columnatus</name>
    <dbReference type="NCBI Taxonomy" id="1419009"/>
    <lineage>
        <taxon>Eukaryota</taxon>
        <taxon>Fungi</taxon>
        <taxon>Dikarya</taxon>
        <taxon>Basidiomycota</taxon>
        <taxon>Agaricomycotina</taxon>
        <taxon>Agaricomycetes</taxon>
        <taxon>Phallomycetidae</taxon>
        <taxon>Phallales</taxon>
        <taxon>Clathraceae</taxon>
        <taxon>Clathrus</taxon>
    </lineage>
</organism>
<feature type="region of interest" description="Disordered" evidence="1">
    <location>
        <begin position="20"/>
        <end position="65"/>
    </location>
</feature>
<evidence type="ECO:0000313" key="2">
    <source>
        <dbReference type="EMBL" id="GJJ08628.1"/>
    </source>
</evidence>
<proteinExistence type="predicted"/>
<feature type="region of interest" description="Disordered" evidence="1">
    <location>
        <begin position="183"/>
        <end position="212"/>
    </location>
</feature>
<gene>
    <name evidence="2" type="ORF">Clacol_002847</name>
</gene>
<evidence type="ECO:0000313" key="3">
    <source>
        <dbReference type="Proteomes" id="UP001050691"/>
    </source>
</evidence>
<keyword evidence="3" id="KW-1185">Reference proteome</keyword>